<dbReference type="InterPro" id="IPR036179">
    <property type="entry name" value="Ig-like_dom_sf"/>
</dbReference>
<keyword evidence="7 11" id="KW-0472">Membrane</keyword>
<dbReference type="InterPro" id="IPR050541">
    <property type="entry name" value="LRR_TM_domain-containing"/>
</dbReference>
<dbReference type="InterPro" id="IPR007110">
    <property type="entry name" value="Ig-like_dom"/>
</dbReference>
<protein>
    <submittedName>
        <fullName evidence="15 16">Leucine-rich repeat-containing protein 4C-like</fullName>
    </submittedName>
</protein>
<dbReference type="InterPro" id="IPR001611">
    <property type="entry name" value="Leu-rich_rpt"/>
</dbReference>
<dbReference type="OrthoDB" id="8861968at2759"/>
<keyword evidence="14" id="KW-1185">Reference proteome</keyword>
<dbReference type="KEGG" id="bfo:118422057"/>
<organism evidence="14 15">
    <name type="scientific">Branchiostoma floridae</name>
    <name type="common">Florida lancelet</name>
    <name type="synonym">Amphioxus</name>
    <dbReference type="NCBI Taxonomy" id="7739"/>
    <lineage>
        <taxon>Eukaryota</taxon>
        <taxon>Metazoa</taxon>
        <taxon>Chordata</taxon>
        <taxon>Cephalochordata</taxon>
        <taxon>Leptocardii</taxon>
        <taxon>Amphioxiformes</taxon>
        <taxon>Branchiostomatidae</taxon>
        <taxon>Branchiostoma</taxon>
    </lineage>
</organism>
<dbReference type="Proteomes" id="UP000001554">
    <property type="component" value="Chromosome 8"/>
</dbReference>
<dbReference type="SUPFAM" id="SSF48726">
    <property type="entry name" value="Immunoglobulin"/>
    <property type="match status" value="1"/>
</dbReference>
<proteinExistence type="predicted"/>
<feature type="domain" description="Ig-like" evidence="13">
    <location>
        <begin position="335"/>
        <end position="424"/>
    </location>
</feature>
<feature type="region of interest" description="Disordered" evidence="10">
    <location>
        <begin position="461"/>
        <end position="510"/>
    </location>
</feature>
<dbReference type="InterPro" id="IPR013783">
    <property type="entry name" value="Ig-like_fold"/>
</dbReference>
<dbReference type="InterPro" id="IPR003599">
    <property type="entry name" value="Ig_sub"/>
</dbReference>
<keyword evidence="4 12" id="KW-0732">Signal</keyword>
<evidence type="ECO:0000259" key="13">
    <source>
        <dbReference type="PROSITE" id="PS50835"/>
    </source>
</evidence>
<evidence type="ECO:0000313" key="14">
    <source>
        <dbReference type="Proteomes" id="UP000001554"/>
    </source>
</evidence>
<evidence type="ECO:0000256" key="7">
    <source>
        <dbReference type="ARBA" id="ARBA00023136"/>
    </source>
</evidence>
<evidence type="ECO:0000313" key="15">
    <source>
        <dbReference type="RefSeq" id="XP_035685456.1"/>
    </source>
</evidence>
<dbReference type="RefSeq" id="XP_035685457.1">
    <property type="nucleotide sequence ID" value="XM_035829564.1"/>
</dbReference>
<dbReference type="InterPro" id="IPR003598">
    <property type="entry name" value="Ig_sub2"/>
</dbReference>
<keyword evidence="3 11" id="KW-0812">Transmembrane</keyword>
<sequence length="734" mass="82212">MASSVGKLLLIILTLHVWGNTYAQRCPRECLCSPPDNSVYCSDQRLTSFPTNIPRYVSILSLHRNKIKTLGRGQFRSLTNLNTLELSANEISEIEPGAFIGLGDLRTLELNNNRLTSIDGAIFQGLTRLNNLGLRNNPIYCLPKYAFSYVPSLKFLDLGRLFKLQAISKHAFAGLKNLVYLNMTECNLVTVPHLKHLESLENLDLSRNSIDKLETDNLAELKGLGSLRMPSNLLSEIEQDSFEDLGSLRELDLSDNYLTILPFGLFSNMRALTKVNLGGNPWNCTCEVTWLVTWLRRKTRSDPTRESCGRCQSPWTFRGRLLCDVPVTKLKCTPPQITDAPRALNVTAGGNATLQCNTGDSKETAVNWISPNGTMIRKGSFKLKVKFAGGRTLNFARVSTSDAGIYRCVARNSAGTTTLDTILNVTGSVLPIFRATEIPINGEEPEDDNLCQRAFEKATSSVSGGPQLTWQRDSKPTPGRTNETFKTPEPLPTVFEPGFDMTKNTDKPSSNVDHQKYIIASIVSVISFGLLVWLIFFLLLRWDFCCPANRFLAKKRENRTKAQKDDGDFRTRCCRLRCCLREPEKDAPIEIPEPLQGYPTLELTKLEQRKMNTIEVYSPVELIKDSKEFTDIDTLKGGLDIDCDVDLRQLKLHTPEKTASLQRKKNLESFNPAISSGVQHTCSLKKSPSKPVYTPVKIPDFHRNIADVYIIRKDPDQSCMVPQVSDTSMKETGV</sequence>
<dbReference type="SMART" id="SM00365">
    <property type="entry name" value="LRR_SD22"/>
    <property type="match status" value="3"/>
</dbReference>
<dbReference type="FunFam" id="3.80.10.10:FF:000082">
    <property type="entry name" value="Leucine-rich repeat-containing 24"/>
    <property type="match status" value="1"/>
</dbReference>
<dbReference type="SMART" id="SM00013">
    <property type="entry name" value="LRRNT"/>
    <property type="match status" value="1"/>
</dbReference>
<dbReference type="Pfam" id="PF07679">
    <property type="entry name" value="I-set"/>
    <property type="match status" value="1"/>
</dbReference>
<dbReference type="GeneID" id="118422057"/>
<gene>
    <name evidence="15 16" type="primary">LOC118422057</name>
</gene>
<evidence type="ECO:0000256" key="9">
    <source>
        <dbReference type="ARBA" id="ARBA00023180"/>
    </source>
</evidence>
<keyword evidence="2" id="KW-0433">Leucine-rich repeat</keyword>
<dbReference type="SMART" id="SM00409">
    <property type="entry name" value="IG"/>
    <property type="match status" value="1"/>
</dbReference>
<evidence type="ECO:0000256" key="3">
    <source>
        <dbReference type="ARBA" id="ARBA00022692"/>
    </source>
</evidence>
<dbReference type="OMA" id="CCLHAPE"/>
<evidence type="ECO:0000256" key="8">
    <source>
        <dbReference type="ARBA" id="ARBA00023157"/>
    </source>
</evidence>
<keyword evidence="9" id="KW-0325">Glycoprotein</keyword>
<dbReference type="PANTHER" id="PTHR24369:SF212">
    <property type="entry name" value="LEUCINE-RICH REPEAT-CONTAINING PROTEIN 4B-LIKE"/>
    <property type="match status" value="1"/>
</dbReference>
<name>A0A9J7N0K9_BRAFL</name>
<dbReference type="PROSITE" id="PS51450">
    <property type="entry name" value="LRR"/>
    <property type="match status" value="4"/>
</dbReference>
<feature type="compositionally biased region" description="Polar residues" evidence="10">
    <location>
        <begin position="461"/>
        <end position="471"/>
    </location>
</feature>
<dbReference type="SMART" id="SM00369">
    <property type="entry name" value="LRR_TYP"/>
    <property type="match status" value="7"/>
</dbReference>
<evidence type="ECO:0000256" key="4">
    <source>
        <dbReference type="ARBA" id="ARBA00022729"/>
    </source>
</evidence>
<dbReference type="RefSeq" id="XP_035685456.1">
    <property type="nucleotide sequence ID" value="XM_035829563.1"/>
</dbReference>
<feature type="transmembrane region" description="Helical" evidence="11">
    <location>
        <begin position="517"/>
        <end position="540"/>
    </location>
</feature>
<dbReference type="SUPFAM" id="SSF52058">
    <property type="entry name" value="L domain-like"/>
    <property type="match status" value="1"/>
</dbReference>
<dbReference type="PROSITE" id="PS50835">
    <property type="entry name" value="IG_LIKE"/>
    <property type="match status" value="1"/>
</dbReference>
<evidence type="ECO:0000256" key="12">
    <source>
        <dbReference type="SAM" id="SignalP"/>
    </source>
</evidence>
<comment type="subcellular location">
    <subcellularLocation>
        <location evidence="1">Membrane</location>
        <topology evidence="1">Single-pass membrane protein</topology>
    </subcellularLocation>
</comment>
<dbReference type="Pfam" id="PF13855">
    <property type="entry name" value="LRR_8"/>
    <property type="match status" value="3"/>
</dbReference>
<feature type="signal peptide" evidence="12">
    <location>
        <begin position="1"/>
        <end position="23"/>
    </location>
</feature>
<dbReference type="Gene3D" id="2.60.40.10">
    <property type="entry name" value="Immunoglobulins"/>
    <property type="match status" value="1"/>
</dbReference>
<evidence type="ECO:0000256" key="6">
    <source>
        <dbReference type="ARBA" id="ARBA00022989"/>
    </source>
</evidence>
<dbReference type="Gene3D" id="3.80.10.10">
    <property type="entry name" value="Ribonuclease Inhibitor"/>
    <property type="match status" value="1"/>
</dbReference>
<evidence type="ECO:0000256" key="10">
    <source>
        <dbReference type="SAM" id="MobiDB-lite"/>
    </source>
</evidence>
<accession>A0A9J7N0K9</accession>
<keyword evidence="5" id="KW-0677">Repeat</keyword>
<feature type="chain" id="PRO_5044699081" evidence="12">
    <location>
        <begin position="24"/>
        <end position="734"/>
    </location>
</feature>
<dbReference type="PANTHER" id="PTHR24369">
    <property type="entry name" value="ANTIGEN BSP, PUTATIVE-RELATED"/>
    <property type="match status" value="1"/>
</dbReference>
<evidence type="ECO:0000313" key="16">
    <source>
        <dbReference type="RefSeq" id="XP_035685457.1"/>
    </source>
</evidence>
<evidence type="ECO:0000256" key="2">
    <source>
        <dbReference type="ARBA" id="ARBA00022614"/>
    </source>
</evidence>
<reference evidence="14" key="1">
    <citation type="journal article" date="2020" name="Nat. Ecol. Evol.">
        <title>Deeply conserved synteny resolves early events in vertebrate evolution.</title>
        <authorList>
            <person name="Simakov O."/>
            <person name="Marletaz F."/>
            <person name="Yue J.X."/>
            <person name="O'Connell B."/>
            <person name="Jenkins J."/>
            <person name="Brandt A."/>
            <person name="Calef R."/>
            <person name="Tung C.H."/>
            <person name="Huang T.K."/>
            <person name="Schmutz J."/>
            <person name="Satoh N."/>
            <person name="Yu J.K."/>
            <person name="Putnam N.H."/>
            <person name="Green R.E."/>
            <person name="Rokhsar D.S."/>
        </authorList>
    </citation>
    <scope>NUCLEOTIDE SEQUENCE [LARGE SCALE GENOMIC DNA]</scope>
    <source>
        <strain evidence="14">S238N-H82</strain>
    </source>
</reference>
<dbReference type="SMART" id="SM00082">
    <property type="entry name" value="LRRCT"/>
    <property type="match status" value="1"/>
</dbReference>
<dbReference type="GO" id="GO:0016020">
    <property type="term" value="C:membrane"/>
    <property type="evidence" value="ECO:0007669"/>
    <property type="project" value="UniProtKB-SubCell"/>
</dbReference>
<dbReference type="SMART" id="SM00408">
    <property type="entry name" value="IGc2"/>
    <property type="match status" value="1"/>
</dbReference>
<reference evidence="15 16" key="2">
    <citation type="submission" date="2025-04" db="UniProtKB">
        <authorList>
            <consortium name="RefSeq"/>
        </authorList>
    </citation>
    <scope>IDENTIFICATION</scope>
    <source>
        <strain evidence="15 16">S238N-H82</strain>
        <tissue evidence="15 16">Testes</tissue>
    </source>
</reference>
<dbReference type="InterPro" id="IPR013098">
    <property type="entry name" value="Ig_I-set"/>
</dbReference>
<dbReference type="AlphaFoldDB" id="A0A9J7N0K9"/>
<dbReference type="InterPro" id="IPR032675">
    <property type="entry name" value="LRR_dom_sf"/>
</dbReference>
<dbReference type="InterPro" id="IPR003591">
    <property type="entry name" value="Leu-rich_rpt_typical-subtyp"/>
</dbReference>
<evidence type="ECO:0000256" key="11">
    <source>
        <dbReference type="SAM" id="Phobius"/>
    </source>
</evidence>
<keyword evidence="8" id="KW-1015">Disulfide bond</keyword>
<evidence type="ECO:0000256" key="5">
    <source>
        <dbReference type="ARBA" id="ARBA00022737"/>
    </source>
</evidence>
<keyword evidence="6 11" id="KW-1133">Transmembrane helix</keyword>
<evidence type="ECO:0000256" key="1">
    <source>
        <dbReference type="ARBA" id="ARBA00004167"/>
    </source>
</evidence>
<dbReference type="InterPro" id="IPR000372">
    <property type="entry name" value="LRRNT"/>
</dbReference>
<dbReference type="FunFam" id="3.80.10.10:FF:001360">
    <property type="entry name" value="Uncharacterized protein"/>
    <property type="match status" value="1"/>
</dbReference>
<dbReference type="InterPro" id="IPR000483">
    <property type="entry name" value="Cys-rich_flank_reg_C"/>
</dbReference>